<accession>A0A0C2JBM5</accession>
<gene>
    <name evidence="1" type="ORF">RF11_03430</name>
</gene>
<proteinExistence type="predicted"/>
<keyword evidence="2" id="KW-1185">Reference proteome</keyword>
<dbReference type="AlphaFoldDB" id="A0A0C2JBM5"/>
<organism evidence="1 2">
    <name type="scientific">Thelohanellus kitauei</name>
    <name type="common">Myxosporean</name>
    <dbReference type="NCBI Taxonomy" id="669202"/>
    <lineage>
        <taxon>Eukaryota</taxon>
        <taxon>Metazoa</taxon>
        <taxon>Cnidaria</taxon>
        <taxon>Myxozoa</taxon>
        <taxon>Myxosporea</taxon>
        <taxon>Bivalvulida</taxon>
        <taxon>Platysporina</taxon>
        <taxon>Myxobolidae</taxon>
        <taxon>Thelohanellus</taxon>
    </lineage>
</organism>
<dbReference type="Proteomes" id="UP000031668">
    <property type="component" value="Unassembled WGS sequence"/>
</dbReference>
<evidence type="ECO:0000313" key="1">
    <source>
        <dbReference type="EMBL" id="KII66588.1"/>
    </source>
</evidence>
<reference evidence="1 2" key="1">
    <citation type="journal article" date="2014" name="Genome Biol. Evol.">
        <title>The genome of the myxosporean Thelohanellus kitauei shows adaptations to nutrient acquisition within its fish host.</title>
        <authorList>
            <person name="Yang Y."/>
            <person name="Xiong J."/>
            <person name="Zhou Z."/>
            <person name="Huo F."/>
            <person name="Miao W."/>
            <person name="Ran C."/>
            <person name="Liu Y."/>
            <person name="Zhang J."/>
            <person name="Feng J."/>
            <person name="Wang M."/>
            <person name="Wang M."/>
            <person name="Wang L."/>
            <person name="Yao B."/>
        </authorList>
    </citation>
    <scope>NUCLEOTIDE SEQUENCE [LARGE SCALE GENOMIC DNA]</scope>
    <source>
        <strain evidence="1">Wuqing</strain>
    </source>
</reference>
<comment type="caution">
    <text evidence="1">The sequence shown here is derived from an EMBL/GenBank/DDBJ whole genome shotgun (WGS) entry which is preliminary data.</text>
</comment>
<evidence type="ECO:0000313" key="2">
    <source>
        <dbReference type="Proteomes" id="UP000031668"/>
    </source>
</evidence>
<protein>
    <submittedName>
        <fullName evidence="1">Uncharacterized protein</fullName>
    </submittedName>
</protein>
<sequence length="249" mass="28372">MTKYRFRKEIPTRNKLYYKYSRVRNGNLDSWAVIPRLNEVTRKFHQFKHIREINKTSTLYAPESKSRGSRAVFLNEGAANNHTEIAHVQIVSHSSIENMPPWYRIFSRQRNGGECLVGVSPAQLNSVSRSVPSRSVTLSHVNNISIAVGVKFVPDKDQEATYFVSDIITKNIKSHTRAKTVILSSNQESVMIMFAEAATLDINKIMLSEKAIIRLILDTPSDIELNIVSQIIDMNTDITGKALYIYCFY</sequence>
<dbReference type="EMBL" id="JWZT01003510">
    <property type="protein sequence ID" value="KII66588.1"/>
    <property type="molecule type" value="Genomic_DNA"/>
</dbReference>
<name>A0A0C2JBM5_THEKT</name>